<keyword evidence="2" id="KW-1185">Reference proteome</keyword>
<accession>A0ABP8MEA7</accession>
<protein>
    <submittedName>
        <fullName evidence="1">Uncharacterized protein</fullName>
    </submittedName>
</protein>
<evidence type="ECO:0000313" key="2">
    <source>
        <dbReference type="Proteomes" id="UP001500840"/>
    </source>
</evidence>
<proteinExistence type="predicted"/>
<evidence type="ECO:0000313" key="1">
    <source>
        <dbReference type="EMBL" id="GAA4447989.1"/>
    </source>
</evidence>
<gene>
    <name evidence="1" type="ORF">GCM10023156_10520</name>
</gene>
<organism evidence="1 2">
    <name type="scientific">Novipirellula rosea</name>
    <dbReference type="NCBI Taxonomy" id="1031540"/>
    <lineage>
        <taxon>Bacteria</taxon>
        <taxon>Pseudomonadati</taxon>
        <taxon>Planctomycetota</taxon>
        <taxon>Planctomycetia</taxon>
        <taxon>Pirellulales</taxon>
        <taxon>Pirellulaceae</taxon>
        <taxon>Novipirellula</taxon>
    </lineage>
</organism>
<name>A0ABP8MEA7_9BACT</name>
<comment type="caution">
    <text evidence="1">The sequence shown here is derived from an EMBL/GenBank/DDBJ whole genome shotgun (WGS) entry which is preliminary data.</text>
</comment>
<reference evidence="2" key="1">
    <citation type="journal article" date="2019" name="Int. J. Syst. Evol. Microbiol.">
        <title>The Global Catalogue of Microorganisms (GCM) 10K type strain sequencing project: providing services to taxonomists for standard genome sequencing and annotation.</title>
        <authorList>
            <consortium name="The Broad Institute Genomics Platform"/>
            <consortium name="The Broad Institute Genome Sequencing Center for Infectious Disease"/>
            <person name="Wu L."/>
            <person name="Ma J."/>
        </authorList>
    </citation>
    <scope>NUCLEOTIDE SEQUENCE [LARGE SCALE GENOMIC DNA]</scope>
    <source>
        <strain evidence="2">JCM 17759</strain>
    </source>
</reference>
<dbReference type="EMBL" id="BAABGA010000015">
    <property type="protein sequence ID" value="GAA4447989.1"/>
    <property type="molecule type" value="Genomic_DNA"/>
</dbReference>
<dbReference type="Proteomes" id="UP001500840">
    <property type="component" value="Unassembled WGS sequence"/>
</dbReference>
<sequence length="85" mass="9396">MKTIDLVVATNGETQMIFDDRLDLRSVGCIAIRRGSHVEPTLDGQWTADLSPVDGPTLGPFDKRSEALAAEVAWLQQNWLTRSRG</sequence>